<evidence type="ECO:0000256" key="7">
    <source>
        <dbReference type="ARBA" id="ARBA00023098"/>
    </source>
</evidence>
<dbReference type="InterPro" id="IPR048254">
    <property type="entry name" value="CDP_ALCOHOL_P_TRANSF_CS"/>
</dbReference>
<dbReference type="GeneID" id="78341305"/>
<evidence type="ECO:0000256" key="5">
    <source>
        <dbReference type="ARBA" id="ARBA00022692"/>
    </source>
</evidence>
<dbReference type="KEGG" id="acou:A5CBH24_05880"/>
<reference evidence="14" key="1">
    <citation type="submission" date="2019-06" db="EMBL/GenBank/DDBJ databases">
        <title>Alistipes onderdonkii subsp. vulgaris subsp. nov., Alistipes dispar sp. nov. and Alistipes communis sp. nov., isolated from human faeces, and creation of Alistipes onderdonkii subsp. onderdonkii subsp. nov.</title>
        <authorList>
            <person name="Sakamoto M."/>
            <person name="Ikeyama N."/>
            <person name="Ogata Y."/>
            <person name="Suda W."/>
            <person name="Iino T."/>
            <person name="Hattori M."/>
            <person name="Ohkuma M."/>
        </authorList>
    </citation>
    <scope>NUCLEOTIDE SEQUENCE [LARGE SCALE GENOMIC DNA]</scope>
    <source>
        <strain evidence="14">5CBH24</strain>
    </source>
</reference>
<feature type="transmembrane region" description="Helical" evidence="12">
    <location>
        <begin position="69"/>
        <end position="91"/>
    </location>
</feature>
<evidence type="ECO:0000256" key="1">
    <source>
        <dbReference type="ARBA" id="ARBA00004141"/>
    </source>
</evidence>
<dbReference type="GO" id="GO:0016780">
    <property type="term" value="F:phosphotransferase activity, for other substituted phosphate groups"/>
    <property type="evidence" value="ECO:0007669"/>
    <property type="project" value="InterPro"/>
</dbReference>
<evidence type="ECO:0000256" key="4">
    <source>
        <dbReference type="ARBA" id="ARBA00022679"/>
    </source>
</evidence>
<feature type="transmembrane region" description="Helical" evidence="12">
    <location>
        <begin position="158"/>
        <end position="176"/>
    </location>
</feature>
<gene>
    <name evidence="13" type="ORF">A5CBH24_05880</name>
</gene>
<comment type="similarity">
    <text evidence="2 11">Belongs to the CDP-alcohol phosphatidyltransferase class-I family.</text>
</comment>
<dbReference type="Pfam" id="PF01066">
    <property type="entry name" value="CDP-OH_P_transf"/>
    <property type="match status" value="1"/>
</dbReference>
<evidence type="ECO:0000256" key="12">
    <source>
        <dbReference type="SAM" id="Phobius"/>
    </source>
</evidence>
<dbReference type="Proteomes" id="UP000318946">
    <property type="component" value="Chromosome"/>
</dbReference>
<dbReference type="Gene3D" id="1.20.120.1760">
    <property type="match status" value="1"/>
</dbReference>
<name>A0A4Y1WRG1_9BACT</name>
<keyword evidence="14" id="KW-1185">Reference proteome</keyword>
<evidence type="ECO:0000256" key="3">
    <source>
        <dbReference type="ARBA" id="ARBA00022516"/>
    </source>
</evidence>
<dbReference type="PROSITE" id="PS00379">
    <property type="entry name" value="CDP_ALCOHOL_P_TRANSF"/>
    <property type="match status" value="1"/>
</dbReference>
<keyword evidence="4 11" id="KW-0808">Transferase</keyword>
<accession>A0A4Y1WRG1</accession>
<keyword evidence="9" id="KW-0594">Phospholipid biosynthesis</keyword>
<dbReference type="PANTHER" id="PTHR14269">
    <property type="entry name" value="CDP-DIACYLGLYCEROL--GLYCEROL-3-PHOSPHATE 3-PHOSPHATIDYLTRANSFERASE-RELATED"/>
    <property type="match status" value="1"/>
</dbReference>
<feature type="transmembrane region" description="Helical" evidence="12">
    <location>
        <begin position="35"/>
        <end position="57"/>
    </location>
</feature>
<evidence type="ECO:0000256" key="6">
    <source>
        <dbReference type="ARBA" id="ARBA00022989"/>
    </source>
</evidence>
<organism evidence="13 14">
    <name type="scientific">Alistipes communis</name>
    <dbReference type="NCBI Taxonomy" id="2585118"/>
    <lineage>
        <taxon>Bacteria</taxon>
        <taxon>Pseudomonadati</taxon>
        <taxon>Bacteroidota</taxon>
        <taxon>Bacteroidia</taxon>
        <taxon>Bacteroidales</taxon>
        <taxon>Rikenellaceae</taxon>
        <taxon>Alistipes</taxon>
    </lineage>
</organism>
<keyword evidence="3" id="KW-0444">Lipid biosynthesis</keyword>
<keyword evidence="5 12" id="KW-0812">Transmembrane</keyword>
<comment type="subcellular location">
    <subcellularLocation>
        <location evidence="1">Membrane</location>
        <topology evidence="1">Multi-pass membrane protein</topology>
    </subcellularLocation>
</comment>
<keyword evidence="10" id="KW-1208">Phospholipid metabolism</keyword>
<dbReference type="InterPro" id="IPR000462">
    <property type="entry name" value="CDP-OH_P_trans"/>
</dbReference>
<evidence type="ECO:0000313" key="13">
    <source>
        <dbReference type="EMBL" id="BBL03275.1"/>
    </source>
</evidence>
<evidence type="ECO:0000256" key="9">
    <source>
        <dbReference type="ARBA" id="ARBA00023209"/>
    </source>
</evidence>
<keyword evidence="7" id="KW-0443">Lipid metabolism</keyword>
<feature type="transmembrane region" description="Helical" evidence="12">
    <location>
        <begin position="103"/>
        <end position="120"/>
    </location>
</feature>
<dbReference type="InterPro" id="IPR050324">
    <property type="entry name" value="CDP-alcohol_PTase-I"/>
</dbReference>
<evidence type="ECO:0000313" key="14">
    <source>
        <dbReference type="Proteomes" id="UP000318946"/>
    </source>
</evidence>
<evidence type="ECO:0000256" key="2">
    <source>
        <dbReference type="ARBA" id="ARBA00010441"/>
    </source>
</evidence>
<keyword evidence="6 12" id="KW-1133">Transmembrane helix</keyword>
<sequence>MKIKLFTIPNLLTLSNLLCGMIATVAILTDGDLHLAFWLLVLAAVFDFFDGFTARLLHQSSPIGLQLDSLADMVSSGVAPTAVMLTLAWQAGSSWWAADTAGPWSWIVLLLAVGTALRLAKFNIDDTQRTEFCGLPSPAAGLFCASLGLLHAEGMLSLPYEAVLLAAAATAWLMISPIRMFALKFHGFGWTGNRLRYLFLGACVVLILTLGAYAIPAIFVLYVVVSLVRWLLQGRRAAEA</sequence>
<dbReference type="GO" id="GO:0016020">
    <property type="term" value="C:membrane"/>
    <property type="evidence" value="ECO:0007669"/>
    <property type="project" value="UniProtKB-SubCell"/>
</dbReference>
<feature type="transmembrane region" description="Helical" evidence="12">
    <location>
        <begin position="12"/>
        <end position="29"/>
    </location>
</feature>
<feature type="transmembrane region" description="Helical" evidence="12">
    <location>
        <begin position="197"/>
        <end position="225"/>
    </location>
</feature>
<dbReference type="AlphaFoldDB" id="A0A4Y1WRG1"/>
<keyword evidence="8 12" id="KW-0472">Membrane</keyword>
<evidence type="ECO:0000256" key="11">
    <source>
        <dbReference type="RuleBase" id="RU003750"/>
    </source>
</evidence>
<dbReference type="RefSeq" id="WP_162852309.1">
    <property type="nucleotide sequence ID" value="NZ_AP019735.1"/>
</dbReference>
<evidence type="ECO:0000256" key="8">
    <source>
        <dbReference type="ARBA" id="ARBA00023136"/>
    </source>
</evidence>
<dbReference type="PANTHER" id="PTHR14269:SF61">
    <property type="entry name" value="CDP-DIACYLGLYCEROL--SERINE O-PHOSPHATIDYLTRANSFERASE"/>
    <property type="match status" value="1"/>
</dbReference>
<protein>
    <submittedName>
        <fullName evidence="13">CDP-diacylglycerol--serine O-phosphatidyltransferase</fullName>
    </submittedName>
</protein>
<dbReference type="EMBL" id="AP019735">
    <property type="protein sequence ID" value="BBL03275.1"/>
    <property type="molecule type" value="Genomic_DNA"/>
</dbReference>
<evidence type="ECO:0000256" key="10">
    <source>
        <dbReference type="ARBA" id="ARBA00023264"/>
    </source>
</evidence>
<proteinExistence type="inferred from homology"/>
<dbReference type="GO" id="GO:0008654">
    <property type="term" value="P:phospholipid biosynthetic process"/>
    <property type="evidence" value="ECO:0007669"/>
    <property type="project" value="UniProtKB-KW"/>
</dbReference>
<dbReference type="InterPro" id="IPR043130">
    <property type="entry name" value="CDP-OH_PTrfase_TM_dom"/>
</dbReference>